<evidence type="ECO:0000313" key="3">
    <source>
        <dbReference type="Proteomes" id="UP000321393"/>
    </source>
</evidence>
<name>A0A5A7SSA4_CUCMM</name>
<evidence type="ECO:0000313" key="4">
    <source>
        <dbReference type="Proteomes" id="UP000321947"/>
    </source>
</evidence>
<evidence type="ECO:0000313" key="2">
    <source>
        <dbReference type="EMBL" id="TYK21583.1"/>
    </source>
</evidence>
<gene>
    <name evidence="2" type="ORF">E5676_scaffold275G00850</name>
    <name evidence="1" type="ORF">E6C27_scaffold845G001380</name>
</gene>
<dbReference type="EMBL" id="SSTE01020899">
    <property type="protein sequence ID" value="KAA0033323.1"/>
    <property type="molecule type" value="Genomic_DNA"/>
</dbReference>
<reference evidence="3 4" key="1">
    <citation type="submission" date="2019-08" db="EMBL/GenBank/DDBJ databases">
        <title>Draft genome sequences of two oriental melons (Cucumis melo L. var makuwa).</title>
        <authorList>
            <person name="Kwon S.-Y."/>
        </authorList>
    </citation>
    <scope>NUCLEOTIDE SEQUENCE [LARGE SCALE GENOMIC DNA]</scope>
    <source>
        <strain evidence="4">cv. Chang Bougi</strain>
        <strain evidence="3">cv. SW 3</strain>
        <tissue evidence="1">Leaf</tissue>
    </source>
</reference>
<dbReference type="Proteomes" id="UP000321947">
    <property type="component" value="Unassembled WGS sequence"/>
</dbReference>
<organism evidence="1 3">
    <name type="scientific">Cucumis melo var. makuwa</name>
    <name type="common">Oriental melon</name>
    <dbReference type="NCBI Taxonomy" id="1194695"/>
    <lineage>
        <taxon>Eukaryota</taxon>
        <taxon>Viridiplantae</taxon>
        <taxon>Streptophyta</taxon>
        <taxon>Embryophyta</taxon>
        <taxon>Tracheophyta</taxon>
        <taxon>Spermatophyta</taxon>
        <taxon>Magnoliopsida</taxon>
        <taxon>eudicotyledons</taxon>
        <taxon>Gunneridae</taxon>
        <taxon>Pentapetalae</taxon>
        <taxon>rosids</taxon>
        <taxon>fabids</taxon>
        <taxon>Cucurbitales</taxon>
        <taxon>Cucurbitaceae</taxon>
        <taxon>Benincaseae</taxon>
        <taxon>Cucumis</taxon>
    </lineage>
</organism>
<accession>A0A5A7SSA4</accession>
<protein>
    <submittedName>
        <fullName evidence="1">Mediator of RNA polymerase II transcription subunit 12-like isoform X1</fullName>
    </submittedName>
</protein>
<dbReference type="EMBL" id="SSTD01005565">
    <property type="protein sequence ID" value="TYK21583.1"/>
    <property type="molecule type" value="Genomic_DNA"/>
</dbReference>
<proteinExistence type="predicted"/>
<dbReference type="AlphaFoldDB" id="A0A5A7SSA4"/>
<dbReference type="Proteomes" id="UP000321393">
    <property type="component" value="Unassembled WGS sequence"/>
</dbReference>
<comment type="caution">
    <text evidence="1">The sequence shown here is derived from an EMBL/GenBank/DDBJ whole genome shotgun (WGS) entry which is preliminary data.</text>
</comment>
<sequence length="108" mass="12514">MRLSIRQFDVDVTEEYIDCYKNITRLYITRPGVVMGHLRSNNSRLRDVADDPQHVLNICNDNERQEYHDLGIDPSSSYMHGHGHGCGEQNGYLYYEVPAAILEQLDEQ</sequence>
<evidence type="ECO:0000313" key="1">
    <source>
        <dbReference type="EMBL" id="KAA0033323.1"/>
    </source>
</evidence>